<keyword evidence="1" id="KW-0812">Transmembrane</keyword>
<feature type="transmembrane region" description="Helical" evidence="1">
    <location>
        <begin position="65"/>
        <end position="90"/>
    </location>
</feature>
<gene>
    <name evidence="2" type="ORF">K8N75_07730</name>
</gene>
<accession>A0A8T5UVH8</accession>
<dbReference type="EMBL" id="JAIOUQ010000008">
    <property type="protein sequence ID" value="MBZ2165926.1"/>
    <property type="molecule type" value="Genomic_DNA"/>
</dbReference>
<evidence type="ECO:0000313" key="3">
    <source>
        <dbReference type="Proteomes" id="UP000825933"/>
    </source>
</evidence>
<keyword evidence="1" id="KW-1133">Transmembrane helix</keyword>
<sequence length="130" mass="14637">MDIIALIPEFLVLSLAGSSLSIAAYSSFKDRSDDQKLLLIIASCFIFAFLVVFILSATTLDNLTIYQYLLVLIFYILIFMAILSIIGFIIHRLIVDQKYKDDELKSAIDIIESSKDGLDSSISLFESEKR</sequence>
<protein>
    <submittedName>
        <fullName evidence="2">Uncharacterized protein</fullName>
    </submittedName>
</protein>
<proteinExistence type="predicted"/>
<evidence type="ECO:0000256" key="1">
    <source>
        <dbReference type="SAM" id="Phobius"/>
    </source>
</evidence>
<feature type="transmembrane region" description="Helical" evidence="1">
    <location>
        <begin position="37"/>
        <end position="59"/>
    </location>
</feature>
<keyword evidence="1" id="KW-0472">Membrane</keyword>
<organism evidence="2 3">
    <name type="scientific">Methanobacterium spitsbergense</name>
    <dbReference type="NCBI Taxonomy" id="2874285"/>
    <lineage>
        <taxon>Archaea</taxon>
        <taxon>Methanobacteriati</taxon>
        <taxon>Methanobacteriota</taxon>
        <taxon>Methanomada group</taxon>
        <taxon>Methanobacteria</taxon>
        <taxon>Methanobacteriales</taxon>
        <taxon>Methanobacteriaceae</taxon>
        <taxon>Methanobacterium</taxon>
    </lineage>
</organism>
<dbReference type="AlphaFoldDB" id="A0A8T5UVH8"/>
<reference evidence="3" key="1">
    <citation type="journal article" date="2022" name="Microbiol. Resour. Announc.">
        <title>Draft Genome Sequence of a Methanogenic Archaeon from West Spitsbergen Permafrost.</title>
        <authorList>
            <person name="Trubitsyn V."/>
            <person name="Rivkina E."/>
            <person name="Shcherbakova V."/>
        </authorList>
    </citation>
    <scope>NUCLEOTIDE SEQUENCE [LARGE SCALE GENOMIC DNA]</scope>
    <source>
        <strain evidence="3">VT</strain>
    </source>
</reference>
<evidence type="ECO:0000313" key="2">
    <source>
        <dbReference type="EMBL" id="MBZ2165926.1"/>
    </source>
</evidence>
<keyword evidence="3" id="KW-1185">Reference proteome</keyword>
<feature type="transmembrane region" description="Helical" evidence="1">
    <location>
        <begin position="6"/>
        <end position="25"/>
    </location>
</feature>
<name>A0A8T5UVH8_9EURY</name>
<dbReference type="Proteomes" id="UP000825933">
    <property type="component" value="Unassembled WGS sequence"/>
</dbReference>
<comment type="caution">
    <text evidence="2">The sequence shown here is derived from an EMBL/GenBank/DDBJ whole genome shotgun (WGS) entry which is preliminary data.</text>
</comment>
<dbReference type="RefSeq" id="WP_223791521.1">
    <property type="nucleotide sequence ID" value="NZ_JAIOUQ010000008.1"/>
</dbReference>